<name>A0A9W6QXU1_9PSEU</name>
<dbReference type="EMBL" id="BSTI01000005">
    <property type="protein sequence ID" value="GLY66011.1"/>
    <property type="molecule type" value="Genomic_DNA"/>
</dbReference>
<feature type="transmembrane region" description="Helical" evidence="8">
    <location>
        <begin position="20"/>
        <end position="37"/>
    </location>
</feature>
<proteinExistence type="inferred from homology"/>
<dbReference type="InterPro" id="IPR004812">
    <property type="entry name" value="Efflux_drug-R_Bcr/CmlA"/>
</dbReference>
<keyword evidence="3" id="KW-0813">Transport</keyword>
<feature type="transmembrane region" description="Helical" evidence="8">
    <location>
        <begin position="292"/>
        <end position="313"/>
    </location>
</feature>
<feature type="transmembrane region" description="Helical" evidence="8">
    <location>
        <begin position="146"/>
        <end position="164"/>
    </location>
</feature>
<feature type="transmembrane region" description="Helical" evidence="8">
    <location>
        <begin position="350"/>
        <end position="373"/>
    </location>
</feature>
<dbReference type="RefSeq" id="WP_285486963.1">
    <property type="nucleotide sequence ID" value="NZ_BSTI01000005.1"/>
</dbReference>
<dbReference type="InterPro" id="IPR036259">
    <property type="entry name" value="MFS_trans_sf"/>
</dbReference>
<evidence type="ECO:0000256" key="2">
    <source>
        <dbReference type="ARBA" id="ARBA00006236"/>
    </source>
</evidence>
<dbReference type="InterPro" id="IPR020846">
    <property type="entry name" value="MFS_dom"/>
</dbReference>
<evidence type="ECO:0000256" key="1">
    <source>
        <dbReference type="ARBA" id="ARBA00004651"/>
    </source>
</evidence>
<dbReference type="InterPro" id="IPR005829">
    <property type="entry name" value="Sugar_transporter_CS"/>
</dbReference>
<feature type="transmembrane region" description="Helical" evidence="8">
    <location>
        <begin position="113"/>
        <end position="134"/>
    </location>
</feature>
<feature type="domain" description="Major facilitator superfamily (MFS) profile" evidence="9">
    <location>
        <begin position="22"/>
        <end position="402"/>
    </location>
</feature>
<evidence type="ECO:0000313" key="11">
    <source>
        <dbReference type="Proteomes" id="UP001165136"/>
    </source>
</evidence>
<reference evidence="10" key="1">
    <citation type="submission" date="2023-03" db="EMBL/GenBank/DDBJ databases">
        <title>Amycolatopsis taiwanensis NBRC 103393.</title>
        <authorList>
            <person name="Ichikawa N."/>
            <person name="Sato H."/>
            <person name="Tonouchi N."/>
        </authorList>
    </citation>
    <scope>NUCLEOTIDE SEQUENCE</scope>
    <source>
        <strain evidence="10">NBRC 103393</strain>
    </source>
</reference>
<dbReference type="FunFam" id="1.20.1720.10:FF:000005">
    <property type="entry name" value="Bcr/CflA family efflux transporter"/>
    <property type="match status" value="1"/>
</dbReference>
<dbReference type="PANTHER" id="PTHR23502:SF132">
    <property type="entry name" value="POLYAMINE TRANSPORTER 2-RELATED"/>
    <property type="match status" value="1"/>
</dbReference>
<feature type="transmembrane region" description="Helical" evidence="8">
    <location>
        <begin position="264"/>
        <end position="285"/>
    </location>
</feature>
<sequence>MSTSAVQSSQGETTAKAGKLRYLLILGGLSALAPFSIDMYLPALPRMSSDLQASDAALQFTLSAFIIGLAAGQLVAGPLSDSFGRRKPLLAGLVLYSLAVALCAMSPSIGVLIAARMLQAFGAAAGIVIARAVVRDLFSGRQMTKFFSTLLLVSGIGPVLAPVLGGQLLRLTSWRGVFVVQALFGVLLLIAVLSMLPESLSADRHRPARLGATLRTYGRLLADRGFLGYALAGGLMFAGLFAYVSASSFVLQGFYGLNPQQYSLVFGANGVGIVLAGQLNGLLVNRFPERRLLAAGLAIGTVGGVGVLVAGVLSLPLAALLVPLFCQVSMIGLVMPNATSLALAGQPDHAGAASALMGVAQFTIGALATPLVGIDGVPMGAVMAGFALTALIVFVTVARARRARA</sequence>
<evidence type="ECO:0000256" key="4">
    <source>
        <dbReference type="ARBA" id="ARBA00022475"/>
    </source>
</evidence>
<dbReference type="GO" id="GO:0042910">
    <property type="term" value="F:xenobiotic transmembrane transporter activity"/>
    <property type="evidence" value="ECO:0007669"/>
    <property type="project" value="InterPro"/>
</dbReference>
<keyword evidence="6 8" id="KW-1133">Transmembrane helix</keyword>
<dbReference type="PROSITE" id="PS50850">
    <property type="entry name" value="MFS"/>
    <property type="match status" value="1"/>
</dbReference>
<evidence type="ECO:0000256" key="8">
    <source>
        <dbReference type="SAM" id="Phobius"/>
    </source>
</evidence>
<feature type="transmembrane region" description="Helical" evidence="8">
    <location>
        <begin position="176"/>
        <end position="196"/>
    </location>
</feature>
<dbReference type="SUPFAM" id="SSF103473">
    <property type="entry name" value="MFS general substrate transporter"/>
    <property type="match status" value="1"/>
</dbReference>
<comment type="subcellular location">
    <subcellularLocation>
        <location evidence="1">Cell membrane</location>
        <topology evidence="1">Multi-pass membrane protein</topology>
    </subcellularLocation>
</comment>
<dbReference type="Pfam" id="PF07690">
    <property type="entry name" value="MFS_1"/>
    <property type="match status" value="1"/>
</dbReference>
<dbReference type="CDD" id="cd17320">
    <property type="entry name" value="MFS_MdfA_MDR_like"/>
    <property type="match status" value="1"/>
</dbReference>
<dbReference type="NCBIfam" id="TIGR00710">
    <property type="entry name" value="efflux_Bcr_CflA"/>
    <property type="match status" value="1"/>
</dbReference>
<dbReference type="GO" id="GO:1990961">
    <property type="term" value="P:xenobiotic detoxification by transmembrane export across the plasma membrane"/>
    <property type="evidence" value="ECO:0007669"/>
    <property type="project" value="InterPro"/>
</dbReference>
<evidence type="ECO:0000256" key="3">
    <source>
        <dbReference type="ARBA" id="ARBA00022448"/>
    </source>
</evidence>
<keyword evidence="5 8" id="KW-0812">Transmembrane</keyword>
<evidence type="ECO:0000256" key="6">
    <source>
        <dbReference type="ARBA" id="ARBA00022989"/>
    </source>
</evidence>
<feature type="transmembrane region" description="Helical" evidence="8">
    <location>
        <begin position="88"/>
        <end position="107"/>
    </location>
</feature>
<keyword evidence="4" id="KW-1003">Cell membrane</keyword>
<feature type="transmembrane region" description="Helical" evidence="8">
    <location>
        <begin position="226"/>
        <end position="244"/>
    </location>
</feature>
<dbReference type="PRINTS" id="PR00173">
    <property type="entry name" value="EDTRNSPORT"/>
</dbReference>
<evidence type="ECO:0000256" key="7">
    <source>
        <dbReference type="ARBA" id="ARBA00023136"/>
    </source>
</evidence>
<comment type="caution">
    <text evidence="10">The sequence shown here is derived from an EMBL/GenBank/DDBJ whole genome shotgun (WGS) entry which is preliminary data.</text>
</comment>
<accession>A0A9W6QXU1</accession>
<keyword evidence="7 8" id="KW-0472">Membrane</keyword>
<dbReference type="Proteomes" id="UP001165136">
    <property type="component" value="Unassembled WGS sequence"/>
</dbReference>
<evidence type="ECO:0000259" key="9">
    <source>
        <dbReference type="PROSITE" id="PS50850"/>
    </source>
</evidence>
<protein>
    <submittedName>
        <fullName evidence="10">Bcr/CflA family drug resistance efflux transporter</fullName>
    </submittedName>
</protein>
<feature type="transmembrane region" description="Helical" evidence="8">
    <location>
        <begin position="319"/>
        <end position="338"/>
    </location>
</feature>
<evidence type="ECO:0000313" key="10">
    <source>
        <dbReference type="EMBL" id="GLY66011.1"/>
    </source>
</evidence>
<comment type="similarity">
    <text evidence="2">Belongs to the major facilitator superfamily. Bcr/CmlA family.</text>
</comment>
<dbReference type="PANTHER" id="PTHR23502">
    <property type="entry name" value="MAJOR FACILITATOR SUPERFAMILY"/>
    <property type="match status" value="1"/>
</dbReference>
<dbReference type="Gene3D" id="1.20.1720.10">
    <property type="entry name" value="Multidrug resistance protein D"/>
    <property type="match status" value="1"/>
</dbReference>
<dbReference type="GO" id="GO:0005886">
    <property type="term" value="C:plasma membrane"/>
    <property type="evidence" value="ECO:0007669"/>
    <property type="project" value="UniProtKB-SubCell"/>
</dbReference>
<evidence type="ECO:0000256" key="5">
    <source>
        <dbReference type="ARBA" id="ARBA00022692"/>
    </source>
</evidence>
<dbReference type="PROSITE" id="PS00216">
    <property type="entry name" value="SUGAR_TRANSPORT_1"/>
    <property type="match status" value="1"/>
</dbReference>
<dbReference type="InterPro" id="IPR011701">
    <property type="entry name" value="MFS"/>
</dbReference>
<feature type="transmembrane region" description="Helical" evidence="8">
    <location>
        <begin position="57"/>
        <end position="76"/>
    </location>
</feature>
<gene>
    <name evidence="10" type="primary">bcr</name>
    <name evidence="10" type="ORF">Atai01_26300</name>
</gene>
<organism evidence="10 11">
    <name type="scientific">Amycolatopsis taiwanensis</name>
    <dbReference type="NCBI Taxonomy" id="342230"/>
    <lineage>
        <taxon>Bacteria</taxon>
        <taxon>Bacillati</taxon>
        <taxon>Actinomycetota</taxon>
        <taxon>Actinomycetes</taxon>
        <taxon>Pseudonocardiales</taxon>
        <taxon>Pseudonocardiaceae</taxon>
        <taxon>Amycolatopsis</taxon>
    </lineage>
</organism>
<keyword evidence="11" id="KW-1185">Reference proteome</keyword>
<dbReference type="AlphaFoldDB" id="A0A9W6QXU1"/>
<feature type="transmembrane region" description="Helical" evidence="8">
    <location>
        <begin position="379"/>
        <end position="398"/>
    </location>
</feature>